<evidence type="ECO:0000313" key="3">
    <source>
        <dbReference type="EMBL" id="TKR88226.1"/>
    </source>
</evidence>
<feature type="domain" description="7TM GPCR serpentine receptor class x (Srx)" evidence="2">
    <location>
        <begin position="3"/>
        <end position="121"/>
    </location>
</feature>
<reference evidence="3 4" key="2">
    <citation type="journal article" date="2019" name="G3 (Bethesda)">
        <title>Hybrid Assembly of the Genome of the Entomopathogenic Nematode Steinernema carpocapsae Identifies the X-Chromosome.</title>
        <authorList>
            <person name="Serra L."/>
            <person name="Macchietto M."/>
            <person name="Macias-Munoz A."/>
            <person name="McGill C.J."/>
            <person name="Rodriguez I.M."/>
            <person name="Rodriguez B."/>
            <person name="Murad R."/>
            <person name="Mortazavi A."/>
        </authorList>
    </citation>
    <scope>NUCLEOTIDE SEQUENCE [LARGE SCALE GENOMIC DNA]</scope>
    <source>
        <strain evidence="3 4">ALL</strain>
    </source>
</reference>
<feature type="transmembrane region" description="Helical" evidence="1">
    <location>
        <begin position="99"/>
        <end position="120"/>
    </location>
</feature>
<dbReference type="OrthoDB" id="5825164at2759"/>
<protein>
    <recommendedName>
        <fullName evidence="2">7TM GPCR serpentine receptor class x (Srx) domain-containing protein</fullName>
    </recommendedName>
</protein>
<dbReference type="PANTHER" id="PTHR23017:SF3">
    <property type="entry name" value="G-PROTEIN COUPLED RECEPTORS FAMILY 1 PROFILE DOMAIN-CONTAINING PROTEIN"/>
    <property type="match status" value="1"/>
</dbReference>
<dbReference type="AlphaFoldDB" id="A0A4U5NXH4"/>
<gene>
    <name evidence="3" type="ORF">L596_012506</name>
</gene>
<feature type="transmembrane region" description="Helical" evidence="1">
    <location>
        <begin position="65"/>
        <end position="87"/>
    </location>
</feature>
<evidence type="ECO:0000256" key="1">
    <source>
        <dbReference type="SAM" id="Phobius"/>
    </source>
</evidence>
<name>A0A4U5NXH4_STECR</name>
<dbReference type="Pfam" id="PF10328">
    <property type="entry name" value="7TM_GPCR_Srx"/>
    <property type="match status" value="1"/>
</dbReference>
<sequence length="135" mass="15296">MTSLSFEFGNTPCAPIIGYYLDLYFDFGAICLMSAVDIITLWKVKKFAQQTNAHREVNRKRRKDVQLLFQVIAQAGIAMFELNSYYFGSKLFGSKLIKFASTTISWMLLQMGDGAIVIIFNKELRTLKSKESGSV</sequence>
<dbReference type="PANTHER" id="PTHR23017">
    <property type="entry name" value="SERPENTINE RECEPTOR, CLASS X"/>
    <property type="match status" value="1"/>
</dbReference>
<proteinExistence type="predicted"/>
<accession>A0A4U5NXH4</accession>
<dbReference type="Proteomes" id="UP000298663">
    <property type="component" value="Unassembled WGS sequence"/>
</dbReference>
<keyword evidence="4" id="KW-1185">Reference proteome</keyword>
<dbReference type="EMBL" id="AZBU02000003">
    <property type="protein sequence ID" value="TKR88226.1"/>
    <property type="molecule type" value="Genomic_DNA"/>
</dbReference>
<dbReference type="InterPro" id="IPR019430">
    <property type="entry name" value="7TM_GPCR_serpentine_rcpt_Srx"/>
</dbReference>
<feature type="transmembrane region" description="Helical" evidence="1">
    <location>
        <begin position="24"/>
        <end position="44"/>
    </location>
</feature>
<keyword evidence="1" id="KW-1133">Transmembrane helix</keyword>
<evidence type="ECO:0000313" key="4">
    <source>
        <dbReference type="Proteomes" id="UP000298663"/>
    </source>
</evidence>
<comment type="caution">
    <text evidence="3">The sequence shown here is derived from an EMBL/GenBank/DDBJ whole genome shotgun (WGS) entry which is preliminary data.</text>
</comment>
<evidence type="ECO:0000259" key="2">
    <source>
        <dbReference type="Pfam" id="PF10328"/>
    </source>
</evidence>
<reference evidence="3 4" key="1">
    <citation type="journal article" date="2015" name="Genome Biol.">
        <title>Comparative genomics of Steinernema reveals deeply conserved gene regulatory networks.</title>
        <authorList>
            <person name="Dillman A.R."/>
            <person name="Macchietto M."/>
            <person name="Porter C.F."/>
            <person name="Rogers A."/>
            <person name="Williams B."/>
            <person name="Antoshechkin I."/>
            <person name="Lee M.M."/>
            <person name="Goodwin Z."/>
            <person name="Lu X."/>
            <person name="Lewis E.E."/>
            <person name="Goodrich-Blair H."/>
            <person name="Stock S.P."/>
            <person name="Adams B.J."/>
            <person name="Sternberg P.W."/>
            <person name="Mortazavi A."/>
        </authorList>
    </citation>
    <scope>NUCLEOTIDE SEQUENCE [LARGE SCALE GENOMIC DNA]</scope>
    <source>
        <strain evidence="3 4">ALL</strain>
    </source>
</reference>
<keyword evidence="1" id="KW-0472">Membrane</keyword>
<organism evidence="3 4">
    <name type="scientific">Steinernema carpocapsae</name>
    <name type="common">Entomopathogenic nematode</name>
    <dbReference type="NCBI Taxonomy" id="34508"/>
    <lineage>
        <taxon>Eukaryota</taxon>
        <taxon>Metazoa</taxon>
        <taxon>Ecdysozoa</taxon>
        <taxon>Nematoda</taxon>
        <taxon>Chromadorea</taxon>
        <taxon>Rhabditida</taxon>
        <taxon>Tylenchina</taxon>
        <taxon>Panagrolaimomorpha</taxon>
        <taxon>Strongyloidoidea</taxon>
        <taxon>Steinernematidae</taxon>
        <taxon>Steinernema</taxon>
    </lineage>
</organism>
<keyword evidence="1" id="KW-0812">Transmembrane</keyword>